<evidence type="ECO:0000313" key="3">
    <source>
        <dbReference type="EMBL" id="THH31498.1"/>
    </source>
</evidence>
<dbReference type="Gene3D" id="3.40.50.300">
    <property type="entry name" value="P-loop containing nucleotide triphosphate hydrolases"/>
    <property type="match status" value="1"/>
</dbReference>
<feature type="compositionally biased region" description="Basic and acidic residues" evidence="1">
    <location>
        <begin position="188"/>
        <end position="200"/>
    </location>
</feature>
<dbReference type="InterPro" id="IPR027417">
    <property type="entry name" value="P-loop_NTPase"/>
</dbReference>
<evidence type="ECO:0000313" key="4">
    <source>
        <dbReference type="Proteomes" id="UP000308730"/>
    </source>
</evidence>
<dbReference type="AlphaFoldDB" id="A0A4S4N160"/>
<dbReference type="EMBL" id="SGPM01000045">
    <property type="protein sequence ID" value="THH31498.1"/>
    <property type="molecule type" value="Genomic_DNA"/>
</dbReference>
<feature type="transmembrane region" description="Helical" evidence="2">
    <location>
        <begin position="215"/>
        <end position="236"/>
    </location>
</feature>
<accession>A0A4S4N160</accession>
<dbReference type="Proteomes" id="UP000308730">
    <property type="component" value="Unassembled WGS sequence"/>
</dbReference>
<keyword evidence="2" id="KW-0812">Transmembrane</keyword>
<name>A0A4S4N160_9APHY</name>
<dbReference type="OrthoDB" id="8954335at2759"/>
<evidence type="ECO:0000256" key="2">
    <source>
        <dbReference type="SAM" id="Phobius"/>
    </source>
</evidence>
<keyword evidence="4" id="KW-1185">Reference proteome</keyword>
<protein>
    <submittedName>
        <fullName evidence="3">Uncharacterized protein</fullName>
    </submittedName>
</protein>
<gene>
    <name evidence="3" type="ORF">EUX98_g2678</name>
</gene>
<proteinExistence type="predicted"/>
<evidence type="ECO:0000256" key="1">
    <source>
        <dbReference type="SAM" id="MobiDB-lite"/>
    </source>
</evidence>
<feature type="region of interest" description="Disordered" evidence="1">
    <location>
        <begin position="188"/>
        <end position="208"/>
    </location>
</feature>
<reference evidence="3 4" key="1">
    <citation type="submission" date="2019-02" db="EMBL/GenBank/DDBJ databases">
        <title>Genome sequencing of the rare red list fungi Antrodiella citrinella (Flaviporus citrinellus).</title>
        <authorList>
            <person name="Buettner E."/>
            <person name="Kellner H."/>
        </authorList>
    </citation>
    <scope>NUCLEOTIDE SEQUENCE [LARGE SCALE GENOMIC DNA]</scope>
    <source>
        <strain evidence="3 4">DSM 108506</strain>
    </source>
</reference>
<keyword evidence="2" id="KW-0472">Membrane</keyword>
<keyword evidence="2" id="KW-1133">Transmembrane helix</keyword>
<comment type="caution">
    <text evidence="3">The sequence shown here is derived from an EMBL/GenBank/DDBJ whole genome shotgun (WGS) entry which is preliminary data.</text>
</comment>
<organism evidence="3 4">
    <name type="scientific">Antrodiella citrinella</name>
    <dbReference type="NCBI Taxonomy" id="2447956"/>
    <lineage>
        <taxon>Eukaryota</taxon>
        <taxon>Fungi</taxon>
        <taxon>Dikarya</taxon>
        <taxon>Basidiomycota</taxon>
        <taxon>Agaricomycotina</taxon>
        <taxon>Agaricomycetes</taxon>
        <taxon>Polyporales</taxon>
        <taxon>Steccherinaceae</taxon>
        <taxon>Antrodiella</taxon>
    </lineage>
</organism>
<sequence>MIALFLSHMYEEGRLITGVIFLYRISDVRISDATRRNFRLCQKLCGDTNMENVVIATNMWGQVDPDVGAARELELAAEDTFFRPALLQGAQLVRHHYTLGSARNILQSLIDKPPATLQIQRELVLERKDITETAAGQELNQEQRELVQPHRAQLAEIQRQMEIALAQKDAQSKLELEKLRDELLDEMRKSEREGVKDRQVASRAEATPPPPLPSMWLAVLLVLGGLLAFVAWLGQLRDEPLDEMRKSERERVKDSQEILRQMATQMATSSVASRVEAAPPLPPPSMRPTLLQLGVLLAFAIWLRRPAPPAPPPSIWKRLFGWLF</sequence>